<dbReference type="CDD" id="cd03784">
    <property type="entry name" value="GT1_Gtf-like"/>
    <property type="match status" value="1"/>
</dbReference>
<name>A0ABP1FZK1_9CHLO</name>
<dbReference type="SUPFAM" id="SSF53756">
    <property type="entry name" value="UDP-Glycosyltransferase/glycogen phosphorylase"/>
    <property type="match status" value="1"/>
</dbReference>
<dbReference type="EMBL" id="CAXHTA020000007">
    <property type="protein sequence ID" value="CAL5222962.1"/>
    <property type="molecule type" value="Genomic_DNA"/>
</dbReference>
<keyword evidence="3" id="KW-1133">Transmembrane helix</keyword>
<evidence type="ECO:0000256" key="2">
    <source>
        <dbReference type="ARBA" id="ARBA00022679"/>
    </source>
</evidence>
<sequence>MNLKKIAKEVEQRGNTVMWVTMASDVPFLHPTNSSIVSYAPHGMDYDTPLPELRIVANTPWSKLWKELNGLMSASCMGLMSNQTAMDKLKEYGADVMVAEMFTPCTALLAHTLDLPWINHWPISPAEPFSNAQWAGSNRKLFQPNPLSYYPQFRSKGTGPTTQHMSLWQRLENHAVYWSWVWDDWRIHSAVVNQLYAKYDFDPELPEERRRRVLTIVPVDWAAEWLRPVTPDYKLVGPVLSEPGKPLPAYLEAFMTEAGEQGVLLASLGTIAELNQQQLRGMAAAFAALPCKVLWRLTPKEVPDESAIAALGLGNNTKVLTWVPQNDILAHPNLRVFLSHVGINSMYEAIYHGKPVVAMPFFGDQPDNADRVVAMGFGVRVEPTQAGTPAFGAAIMEVLSNPQYKKAAEAMAVKIKARKNTPVQEAADWIDHVIATGGEPYLRTPEADLSFIVRNSLDVYAIVAACCCILSLAAKAALQLLLSRCRPFVKAWLADGSLPWIPAMAKTKAN</sequence>
<reference evidence="4 5" key="1">
    <citation type="submission" date="2024-06" db="EMBL/GenBank/DDBJ databases">
        <authorList>
            <person name="Kraege A."/>
            <person name="Thomma B."/>
        </authorList>
    </citation>
    <scope>NUCLEOTIDE SEQUENCE [LARGE SCALE GENOMIC DNA]</scope>
</reference>
<dbReference type="InterPro" id="IPR002213">
    <property type="entry name" value="UDP_glucos_trans"/>
</dbReference>
<dbReference type="Pfam" id="PF00201">
    <property type="entry name" value="UDPGT"/>
    <property type="match status" value="1"/>
</dbReference>
<organism evidence="4 5">
    <name type="scientific">Coccomyxa viridis</name>
    <dbReference type="NCBI Taxonomy" id="1274662"/>
    <lineage>
        <taxon>Eukaryota</taxon>
        <taxon>Viridiplantae</taxon>
        <taxon>Chlorophyta</taxon>
        <taxon>core chlorophytes</taxon>
        <taxon>Trebouxiophyceae</taxon>
        <taxon>Trebouxiophyceae incertae sedis</taxon>
        <taxon>Coccomyxaceae</taxon>
        <taxon>Coccomyxa</taxon>
    </lineage>
</organism>
<keyword evidence="2" id="KW-0808">Transferase</keyword>
<dbReference type="PANTHER" id="PTHR48043">
    <property type="entry name" value="EG:EG0003.4 PROTEIN-RELATED"/>
    <property type="match status" value="1"/>
</dbReference>
<dbReference type="PANTHER" id="PTHR48043:SF145">
    <property type="entry name" value="FI06409P-RELATED"/>
    <property type="match status" value="1"/>
</dbReference>
<keyword evidence="5" id="KW-1185">Reference proteome</keyword>
<feature type="transmembrane region" description="Helical" evidence="3">
    <location>
        <begin position="459"/>
        <end position="482"/>
    </location>
</feature>
<proteinExistence type="predicted"/>
<evidence type="ECO:0000313" key="4">
    <source>
        <dbReference type="EMBL" id="CAL5222962.1"/>
    </source>
</evidence>
<evidence type="ECO:0000256" key="3">
    <source>
        <dbReference type="SAM" id="Phobius"/>
    </source>
</evidence>
<dbReference type="Gene3D" id="3.40.50.2000">
    <property type="entry name" value="Glycogen Phosphorylase B"/>
    <property type="match status" value="2"/>
</dbReference>
<keyword evidence="3" id="KW-0472">Membrane</keyword>
<keyword evidence="1" id="KW-0328">Glycosyltransferase</keyword>
<dbReference type="InterPro" id="IPR050271">
    <property type="entry name" value="UDP-glycosyltransferase"/>
</dbReference>
<protein>
    <submittedName>
        <fullName evidence="4">G5403 protein</fullName>
    </submittedName>
</protein>
<accession>A0ABP1FZK1</accession>
<evidence type="ECO:0000256" key="1">
    <source>
        <dbReference type="ARBA" id="ARBA00022676"/>
    </source>
</evidence>
<evidence type="ECO:0000313" key="5">
    <source>
        <dbReference type="Proteomes" id="UP001497392"/>
    </source>
</evidence>
<comment type="caution">
    <text evidence="4">The sequence shown here is derived from an EMBL/GenBank/DDBJ whole genome shotgun (WGS) entry which is preliminary data.</text>
</comment>
<gene>
    <name evidence="4" type="primary">g5403</name>
    <name evidence="4" type="ORF">VP750_LOCUS4621</name>
</gene>
<dbReference type="Proteomes" id="UP001497392">
    <property type="component" value="Unassembled WGS sequence"/>
</dbReference>
<keyword evidence="3" id="KW-0812">Transmembrane</keyword>